<proteinExistence type="predicted"/>
<name>A0A4P9ZTW8_9FUNG</name>
<organism evidence="2 3">
    <name type="scientific">Dimargaris cristalligena</name>
    <dbReference type="NCBI Taxonomy" id="215637"/>
    <lineage>
        <taxon>Eukaryota</taxon>
        <taxon>Fungi</taxon>
        <taxon>Fungi incertae sedis</taxon>
        <taxon>Zoopagomycota</taxon>
        <taxon>Kickxellomycotina</taxon>
        <taxon>Dimargaritomycetes</taxon>
        <taxon>Dimargaritales</taxon>
        <taxon>Dimargaritaceae</taxon>
        <taxon>Dimargaris</taxon>
    </lineage>
</organism>
<evidence type="ECO:0000256" key="1">
    <source>
        <dbReference type="SAM" id="SignalP"/>
    </source>
</evidence>
<keyword evidence="3" id="KW-1185">Reference proteome</keyword>
<reference evidence="3" key="1">
    <citation type="journal article" date="2018" name="Nat. Microbiol.">
        <title>Leveraging single-cell genomics to expand the fungal tree of life.</title>
        <authorList>
            <person name="Ahrendt S.R."/>
            <person name="Quandt C.A."/>
            <person name="Ciobanu D."/>
            <person name="Clum A."/>
            <person name="Salamov A."/>
            <person name="Andreopoulos B."/>
            <person name="Cheng J.F."/>
            <person name="Woyke T."/>
            <person name="Pelin A."/>
            <person name="Henrissat B."/>
            <person name="Reynolds N.K."/>
            <person name="Benny G.L."/>
            <person name="Smith M.E."/>
            <person name="James T.Y."/>
            <person name="Grigoriev I.V."/>
        </authorList>
    </citation>
    <scope>NUCLEOTIDE SEQUENCE [LARGE SCALE GENOMIC DNA]</scope>
    <source>
        <strain evidence="3">RSA 468</strain>
    </source>
</reference>
<gene>
    <name evidence="2" type="ORF">BJ085DRAFT_32833</name>
</gene>
<evidence type="ECO:0000313" key="2">
    <source>
        <dbReference type="EMBL" id="RKP36957.1"/>
    </source>
</evidence>
<evidence type="ECO:0000313" key="3">
    <source>
        <dbReference type="Proteomes" id="UP000268162"/>
    </source>
</evidence>
<dbReference type="Proteomes" id="UP000268162">
    <property type="component" value="Unassembled WGS sequence"/>
</dbReference>
<keyword evidence="1" id="KW-0732">Signal</keyword>
<dbReference type="EMBL" id="ML002567">
    <property type="protein sequence ID" value="RKP36957.1"/>
    <property type="molecule type" value="Genomic_DNA"/>
</dbReference>
<protein>
    <submittedName>
        <fullName evidence="2">Uncharacterized protein</fullName>
    </submittedName>
</protein>
<accession>A0A4P9ZTW8</accession>
<sequence>MKVFNFTLAALVIGSLISLPRLSLAMDIGGLSYGESANSEGESESVYGSMDEASQPPREFSHPYFTKPSQLDEFCHHLEFPETITQAWYQSPRLSSSYLRWALRTRIRRHKGPYNSGHVDKEHYALAVRRLLKSFELYNNGESGTLLLKKAKSIPGTTEKYQRIVLRRSSDGMVEAHDTVVPLSYETHVENEWVYYIELDRSNPFDAAAAQLMDDCFDTI</sequence>
<feature type="chain" id="PRO_5020495575" evidence="1">
    <location>
        <begin position="26"/>
        <end position="220"/>
    </location>
</feature>
<feature type="signal peptide" evidence="1">
    <location>
        <begin position="1"/>
        <end position="25"/>
    </location>
</feature>
<dbReference type="AlphaFoldDB" id="A0A4P9ZTW8"/>